<dbReference type="Proteomes" id="UP001156666">
    <property type="component" value="Unassembled WGS sequence"/>
</dbReference>
<dbReference type="EMBL" id="BSOH01000023">
    <property type="protein sequence ID" value="GLR18860.1"/>
    <property type="molecule type" value="Genomic_DNA"/>
</dbReference>
<keyword evidence="3" id="KW-1185">Reference proteome</keyword>
<evidence type="ECO:0000313" key="3">
    <source>
        <dbReference type="Proteomes" id="UP001156666"/>
    </source>
</evidence>
<dbReference type="InterPro" id="IPR027417">
    <property type="entry name" value="P-loop_NTPase"/>
</dbReference>
<sequence length="219" mass="25845">MQELYLDEKIIDLGFVDSDFVLLKEAIKENGEIILAKMHNHPNGLKSLLSGHQVKLVYSHRDLRACILSLTKKTGKPFDKVYKMSFFEEAVLSLSNWQSYDHITYIDYKDIKGESEKAVKQIASFLQIKNINTKLITEKFSIERQKKRIKSYKRSPKFILRILLHKLRLAPLPKDENSLLHFNHIQSGSIEEWKNIFTKEQSEIVKNTYSEWMNFFKYE</sequence>
<gene>
    <name evidence="2" type="ORF">GCM10007940_34760</name>
</gene>
<feature type="domain" description="Sulfotransferase" evidence="1">
    <location>
        <begin position="27"/>
        <end position="214"/>
    </location>
</feature>
<dbReference type="Pfam" id="PF00685">
    <property type="entry name" value="Sulfotransfer_1"/>
    <property type="match status" value="1"/>
</dbReference>
<comment type="caution">
    <text evidence="2">The sequence shown here is derived from an EMBL/GenBank/DDBJ whole genome shotgun (WGS) entry which is preliminary data.</text>
</comment>
<reference evidence="2" key="1">
    <citation type="journal article" date="2014" name="Int. J. Syst. Evol. Microbiol.">
        <title>Complete genome sequence of Corynebacterium casei LMG S-19264T (=DSM 44701T), isolated from a smear-ripened cheese.</title>
        <authorList>
            <consortium name="US DOE Joint Genome Institute (JGI-PGF)"/>
            <person name="Walter F."/>
            <person name="Albersmeier A."/>
            <person name="Kalinowski J."/>
            <person name="Ruckert C."/>
        </authorList>
    </citation>
    <scope>NUCLEOTIDE SEQUENCE</scope>
    <source>
        <strain evidence="2">NBRC 108769</strain>
    </source>
</reference>
<evidence type="ECO:0000259" key="1">
    <source>
        <dbReference type="Pfam" id="PF00685"/>
    </source>
</evidence>
<dbReference type="SUPFAM" id="SSF52540">
    <property type="entry name" value="P-loop containing nucleoside triphosphate hydrolases"/>
    <property type="match status" value="1"/>
</dbReference>
<evidence type="ECO:0000313" key="2">
    <source>
        <dbReference type="EMBL" id="GLR18860.1"/>
    </source>
</evidence>
<organism evidence="2 3">
    <name type="scientific">Portibacter lacus</name>
    <dbReference type="NCBI Taxonomy" id="1099794"/>
    <lineage>
        <taxon>Bacteria</taxon>
        <taxon>Pseudomonadati</taxon>
        <taxon>Bacteroidota</taxon>
        <taxon>Saprospiria</taxon>
        <taxon>Saprospirales</taxon>
        <taxon>Haliscomenobacteraceae</taxon>
        <taxon>Portibacter</taxon>
    </lineage>
</organism>
<dbReference type="InterPro" id="IPR000863">
    <property type="entry name" value="Sulfotransferase_dom"/>
</dbReference>
<accession>A0AA37SW56</accession>
<proteinExistence type="predicted"/>
<dbReference type="AlphaFoldDB" id="A0AA37SW56"/>
<dbReference type="GO" id="GO:0008146">
    <property type="term" value="F:sulfotransferase activity"/>
    <property type="evidence" value="ECO:0007669"/>
    <property type="project" value="InterPro"/>
</dbReference>
<dbReference type="Gene3D" id="3.40.50.300">
    <property type="entry name" value="P-loop containing nucleotide triphosphate hydrolases"/>
    <property type="match status" value="1"/>
</dbReference>
<reference evidence="2" key="2">
    <citation type="submission" date="2023-01" db="EMBL/GenBank/DDBJ databases">
        <title>Draft genome sequence of Portibacter lacus strain NBRC 108769.</title>
        <authorList>
            <person name="Sun Q."/>
            <person name="Mori K."/>
        </authorList>
    </citation>
    <scope>NUCLEOTIDE SEQUENCE</scope>
    <source>
        <strain evidence="2">NBRC 108769</strain>
    </source>
</reference>
<name>A0AA37SW56_9BACT</name>
<protein>
    <recommendedName>
        <fullName evidence="1">Sulfotransferase domain-containing protein</fullName>
    </recommendedName>
</protein>